<dbReference type="AlphaFoldDB" id="A0A256ILZ7"/>
<comment type="caution">
    <text evidence="2">The sequence shown here is derived from an EMBL/GenBank/DDBJ whole genome shotgun (WGS) entry which is preliminary data.</text>
</comment>
<dbReference type="InterPro" id="IPR023906">
    <property type="entry name" value="rSAM_target_put"/>
</dbReference>
<protein>
    <submittedName>
        <fullName evidence="2">CGCGG family rSAM-modified RiPP protein</fullName>
    </submittedName>
</protein>
<feature type="compositionally biased region" description="Basic and acidic residues" evidence="1">
    <location>
        <begin position="1"/>
        <end position="12"/>
    </location>
</feature>
<dbReference type="Proteomes" id="UP000216308">
    <property type="component" value="Unassembled WGS sequence"/>
</dbReference>
<dbReference type="Pfam" id="PF26005">
    <property type="entry name" value="rSAM_target_put"/>
    <property type="match status" value="1"/>
</dbReference>
<evidence type="ECO:0000313" key="2">
    <source>
        <dbReference type="EMBL" id="OYR57316.1"/>
    </source>
</evidence>
<dbReference type="EMBL" id="NHPJ01000064">
    <property type="protein sequence ID" value="OYR57316.1"/>
    <property type="molecule type" value="Genomic_DNA"/>
</dbReference>
<name>A0A256ILZ7_9EURY</name>
<organism evidence="2 3">
    <name type="scientific">Halorubrum halodurans</name>
    <dbReference type="NCBI Taxonomy" id="1383851"/>
    <lineage>
        <taxon>Archaea</taxon>
        <taxon>Methanobacteriati</taxon>
        <taxon>Methanobacteriota</taxon>
        <taxon>Stenosarchaea group</taxon>
        <taxon>Halobacteria</taxon>
        <taxon>Halobacteriales</taxon>
        <taxon>Haloferacaceae</taxon>
        <taxon>Halorubrum</taxon>
    </lineage>
</organism>
<dbReference type="NCBIfam" id="TIGR03995">
    <property type="entry name" value="target_X_rSAM"/>
    <property type="match status" value="1"/>
</dbReference>
<keyword evidence="3" id="KW-1185">Reference proteome</keyword>
<accession>A0A256ILZ7</accession>
<evidence type="ECO:0000313" key="3">
    <source>
        <dbReference type="Proteomes" id="UP000216308"/>
    </source>
</evidence>
<sequence>MSETDAAERDATVTDADDPATANDVADDPDTDRDDDLPAFLREDHAGSWSANLERDRYADDRESLVDHALRAVARTDPAHHVNLVTHPEHGDPEPYLGDRLREEFPEATAAVVDQCGCGGYVYRVEP</sequence>
<proteinExistence type="predicted"/>
<feature type="compositionally biased region" description="Acidic residues" evidence="1">
    <location>
        <begin position="25"/>
        <end position="37"/>
    </location>
</feature>
<reference evidence="2 3" key="1">
    <citation type="journal article" date="2014" name="Front. Microbiol.">
        <title>Population and genomic analysis of the genus Halorubrum.</title>
        <authorList>
            <person name="Fullmer M.S."/>
            <person name="Soucy S.M."/>
            <person name="Swithers K.S."/>
            <person name="Makkay A.M."/>
            <person name="Wheeler R."/>
            <person name="Ventosa A."/>
            <person name="Gogarten J.P."/>
            <person name="Papke R.T."/>
        </authorList>
    </citation>
    <scope>NUCLEOTIDE SEQUENCE [LARGE SCALE GENOMIC DNA]</scope>
    <source>
        <strain evidence="2 3">Cb34</strain>
    </source>
</reference>
<evidence type="ECO:0000256" key="1">
    <source>
        <dbReference type="SAM" id="MobiDB-lite"/>
    </source>
</evidence>
<feature type="region of interest" description="Disordered" evidence="1">
    <location>
        <begin position="1"/>
        <end position="43"/>
    </location>
</feature>
<dbReference type="RefSeq" id="WP_143420943.1">
    <property type="nucleotide sequence ID" value="NZ_NHPJ01000064.1"/>
</dbReference>
<gene>
    <name evidence="2" type="ORF">DJ70_06220</name>
</gene>